<reference evidence="4 5" key="1">
    <citation type="submission" date="2023-05" db="EMBL/GenBank/DDBJ databases">
        <title>Streptantibioticus silvisoli sp. nov., acidotolerant actinomycetes 1 from pine litter.</title>
        <authorList>
            <person name="Swiecimska M."/>
            <person name="Golinska P."/>
            <person name="Sangal V."/>
            <person name="Wachnowicz B."/>
            <person name="Goodfellow M."/>
        </authorList>
    </citation>
    <scope>NUCLEOTIDE SEQUENCE [LARGE SCALE GENOMIC DNA]</scope>
    <source>
        <strain evidence="4 5">SL54</strain>
    </source>
</reference>
<dbReference type="SMART" id="SM00422">
    <property type="entry name" value="HTH_MERR"/>
    <property type="match status" value="1"/>
</dbReference>
<protein>
    <submittedName>
        <fullName evidence="4">MerR family transcriptional regulator</fullName>
    </submittedName>
</protein>
<proteinExistence type="predicted"/>
<dbReference type="InterPro" id="IPR009061">
    <property type="entry name" value="DNA-bd_dom_put_sf"/>
</dbReference>
<dbReference type="CDD" id="cd04778">
    <property type="entry name" value="HTH_MerR-like_sg2"/>
    <property type="match status" value="1"/>
</dbReference>
<evidence type="ECO:0000256" key="1">
    <source>
        <dbReference type="ARBA" id="ARBA00023125"/>
    </source>
</evidence>
<feature type="domain" description="HTH merR-type" evidence="3">
    <location>
        <begin position="3"/>
        <end position="71"/>
    </location>
</feature>
<comment type="caution">
    <text evidence="4">The sequence shown here is derived from an EMBL/GenBank/DDBJ whole genome shotgun (WGS) entry which is preliminary data.</text>
</comment>
<evidence type="ECO:0000313" key="5">
    <source>
        <dbReference type="Proteomes" id="UP001156398"/>
    </source>
</evidence>
<feature type="compositionally biased region" description="Low complexity" evidence="2">
    <location>
        <begin position="248"/>
        <end position="258"/>
    </location>
</feature>
<gene>
    <name evidence="4" type="ORF">POF43_004380</name>
</gene>
<dbReference type="PANTHER" id="PTHR30204:SF93">
    <property type="entry name" value="HTH MERR-TYPE DOMAIN-CONTAINING PROTEIN"/>
    <property type="match status" value="1"/>
</dbReference>
<dbReference type="Pfam" id="PF13411">
    <property type="entry name" value="MerR_1"/>
    <property type="match status" value="1"/>
</dbReference>
<dbReference type="RefSeq" id="WP_271325021.1">
    <property type="nucleotide sequence ID" value="NZ_JAAGKO020000004.1"/>
</dbReference>
<accession>A0ABT6VW40</accession>
<feature type="region of interest" description="Disordered" evidence="2">
    <location>
        <begin position="241"/>
        <end position="276"/>
    </location>
</feature>
<dbReference type="SUPFAM" id="SSF46955">
    <property type="entry name" value="Putative DNA-binding domain"/>
    <property type="match status" value="1"/>
</dbReference>
<evidence type="ECO:0000259" key="3">
    <source>
        <dbReference type="PROSITE" id="PS50937"/>
    </source>
</evidence>
<sequence length="366" mass="39003">MEAYRIEDLARESGTTVRTIRGYQDRGLLPKPGRRGRANVYGPVHLARLRQIADLLERGYTLASIKELLEARDSGTGLDGVLGLADEMNQPWSSERPVRVSRAQLTAIFGGRDDNAVNEAVAFGVLEAIPGAAEDDAEEFLVPSPQELTVAAELHAAGVPLPAIATHLWELRGHVEHIAERFMEFTVEYVFQRFLDHTPTDAEATEAASLVRRLRPLAQQTIDAELARAMHTLTTRMMQRHLGDGDDAPAALPTSAPAPAGPPAPAPTEGSHSADSVRQVDVRRFDGRPASVQSSGATGEGDGDQVGVLLPASTVRAVRALVGGRRASTFIAAAAEREVRARVMDSLAAEGLEDATDQGAAPPGGV</sequence>
<keyword evidence="5" id="KW-1185">Reference proteome</keyword>
<evidence type="ECO:0000256" key="2">
    <source>
        <dbReference type="SAM" id="MobiDB-lite"/>
    </source>
</evidence>
<dbReference type="InterPro" id="IPR047057">
    <property type="entry name" value="MerR_fam"/>
</dbReference>
<name>A0ABT6VW40_9ACTN</name>
<dbReference type="PANTHER" id="PTHR30204">
    <property type="entry name" value="REDOX-CYCLING DRUG-SENSING TRANSCRIPTIONAL ACTIVATOR SOXR"/>
    <property type="match status" value="1"/>
</dbReference>
<keyword evidence="1" id="KW-0238">DNA-binding</keyword>
<dbReference type="InterPro" id="IPR000551">
    <property type="entry name" value="MerR-type_HTH_dom"/>
</dbReference>
<dbReference type="Gene3D" id="1.10.1660.10">
    <property type="match status" value="1"/>
</dbReference>
<dbReference type="PROSITE" id="PS50937">
    <property type="entry name" value="HTH_MERR_2"/>
    <property type="match status" value="1"/>
</dbReference>
<dbReference type="Proteomes" id="UP001156398">
    <property type="component" value="Unassembled WGS sequence"/>
</dbReference>
<dbReference type="EMBL" id="JAAGKO020000004">
    <property type="protein sequence ID" value="MDI5961967.1"/>
    <property type="molecule type" value="Genomic_DNA"/>
</dbReference>
<organism evidence="4 5">
    <name type="scientific">Streptantibioticus silvisoli</name>
    <dbReference type="NCBI Taxonomy" id="2705255"/>
    <lineage>
        <taxon>Bacteria</taxon>
        <taxon>Bacillati</taxon>
        <taxon>Actinomycetota</taxon>
        <taxon>Actinomycetes</taxon>
        <taxon>Kitasatosporales</taxon>
        <taxon>Streptomycetaceae</taxon>
        <taxon>Streptantibioticus</taxon>
    </lineage>
</organism>
<evidence type="ECO:0000313" key="4">
    <source>
        <dbReference type="EMBL" id="MDI5961967.1"/>
    </source>
</evidence>